<dbReference type="InterPro" id="IPR007280">
    <property type="entry name" value="Peptidase_C_arc/bac"/>
</dbReference>
<dbReference type="Pfam" id="PF04151">
    <property type="entry name" value="PPC"/>
    <property type="match status" value="2"/>
</dbReference>
<accession>A0ABV2BY69</accession>
<gene>
    <name evidence="1" type="ORF">ABVT43_17195</name>
</gene>
<reference evidence="1 2" key="1">
    <citation type="submission" date="2024-06" db="EMBL/GenBank/DDBJ databases">
        <authorList>
            <person name="Li F."/>
        </authorList>
    </citation>
    <scope>NUCLEOTIDE SEQUENCE [LARGE SCALE GENOMIC DNA]</scope>
    <source>
        <strain evidence="1 2">GXAS 311</strain>
    </source>
</reference>
<dbReference type="Proteomes" id="UP001548189">
    <property type="component" value="Unassembled WGS sequence"/>
</dbReference>
<sequence>MKTLIYFLFLATLGSVTFPVNIAAQSIQLNYLNPLFQFRYIADLSISEPLQLQSATKKAFDFRPFQFNPYQLNDASINYFSVESLNHATQIIERPNSAHCINHPTSCAITPIPVSQKIEQLQNGEKQQKLRLNRGESKVYSFYVPENANDVHIATQSGRGDVDLLVGFNQIPTVDKNDCHPQKNGNNESCRLDKFGGVYFIQLQAFEQFEDVELIAEYTQTVINYIKPIKVTQPNITLASNQWKRYSYDLQSGYANLAISISGKEGDIDLHVRHDSTGKVTDYACHPFKNDSNEHCVFRRPKAGKWFIDLYANNKVSNATIEILANP</sequence>
<dbReference type="EMBL" id="JBEVCJ010000030">
    <property type="protein sequence ID" value="MET1256881.1"/>
    <property type="molecule type" value="Genomic_DNA"/>
</dbReference>
<organism evidence="1 2">
    <name type="scientific">Aliikangiella maris</name>
    <dbReference type="NCBI Taxonomy" id="3162458"/>
    <lineage>
        <taxon>Bacteria</taxon>
        <taxon>Pseudomonadati</taxon>
        <taxon>Pseudomonadota</taxon>
        <taxon>Gammaproteobacteria</taxon>
        <taxon>Oceanospirillales</taxon>
        <taxon>Pleioneaceae</taxon>
        <taxon>Aliikangiella</taxon>
    </lineage>
</organism>
<proteinExistence type="predicted"/>
<evidence type="ECO:0000313" key="2">
    <source>
        <dbReference type="Proteomes" id="UP001548189"/>
    </source>
</evidence>
<protein>
    <submittedName>
        <fullName evidence="1">PPC domain-containing protein</fullName>
    </submittedName>
</protein>
<keyword evidence="2" id="KW-1185">Reference proteome</keyword>
<dbReference type="Gene3D" id="2.60.120.380">
    <property type="match status" value="2"/>
</dbReference>
<evidence type="ECO:0000313" key="1">
    <source>
        <dbReference type="EMBL" id="MET1256881.1"/>
    </source>
</evidence>
<name>A0ABV2BY69_9GAMM</name>
<comment type="caution">
    <text evidence="1">The sequence shown here is derived from an EMBL/GenBank/DDBJ whole genome shotgun (WGS) entry which is preliminary data.</text>
</comment>